<sequence length="108" mass="11326">MNTFKTALALILAAGLNTAAFAQTTPTSPSGTVPTTPGTTTTGRDVNQTTHGNATMNNGTVRDGDMQNGTMQNANGTMRTRTGSTDRRMKTKGNMTNGKSKMKAKPMN</sequence>
<proteinExistence type="predicted"/>
<dbReference type="EMBL" id="JALBGC010000005">
    <property type="protein sequence ID" value="MCI1189441.1"/>
    <property type="molecule type" value="Genomic_DNA"/>
</dbReference>
<feature type="compositionally biased region" description="Low complexity" evidence="1">
    <location>
        <begin position="24"/>
        <end position="43"/>
    </location>
</feature>
<dbReference type="Proteomes" id="UP001139193">
    <property type="component" value="Unassembled WGS sequence"/>
</dbReference>
<evidence type="ECO:0000313" key="4">
    <source>
        <dbReference type="Proteomes" id="UP001139193"/>
    </source>
</evidence>
<evidence type="ECO:0000256" key="1">
    <source>
        <dbReference type="SAM" id="MobiDB-lite"/>
    </source>
</evidence>
<feature type="region of interest" description="Disordered" evidence="1">
    <location>
        <begin position="22"/>
        <end position="108"/>
    </location>
</feature>
<organism evidence="3 4">
    <name type="scientific">Hymenobacter cyanobacteriorum</name>
    <dbReference type="NCBI Taxonomy" id="2926463"/>
    <lineage>
        <taxon>Bacteria</taxon>
        <taxon>Pseudomonadati</taxon>
        <taxon>Bacteroidota</taxon>
        <taxon>Cytophagia</taxon>
        <taxon>Cytophagales</taxon>
        <taxon>Hymenobacteraceae</taxon>
        <taxon>Hymenobacter</taxon>
    </lineage>
</organism>
<reference evidence="3" key="1">
    <citation type="submission" date="2022-03" db="EMBL/GenBank/DDBJ databases">
        <title>Bacterial whole genome sequence for Hymenobacter sp. DH14.</title>
        <authorList>
            <person name="Le V."/>
        </authorList>
    </citation>
    <scope>NUCLEOTIDE SEQUENCE</scope>
    <source>
        <strain evidence="3">DH14</strain>
    </source>
</reference>
<feature type="chain" id="PRO_5040813949" evidence="2">
    <location>
        <begin position="23"/>
        <end position="108"/>
    </location>
</feature>
<dbReference type="RefSeq" id="WP_241937667.1">
    <property type="nucleotide sequence ID" value="NZ_JALBGC010000005.1"/>
</dbReference>
<gene>
    <name evidence="3" type="ORF">MON38_18615</name>
</gene>
<keyword evidence="2" id="KW-0732">Signal</keyword>
<protein>
    <submittedName>
        <fullName evidence="3">Uncharacterized protein</fullName>
    </submittedName>
</protein>
<accession>A0A9X2AGN7</accession>
<comment type="caution">
    <text evidence="3">The sequence shown here is derived from an EMBL/GenBank/DDBJ whole genome shotgun (WGS) entry which is preliminary data.</text>
</comment>
<feature type="signal peptide" evidence="2">
    <location>
        <begin position="1"/>
        <end position="22"/>
    </location>
</feature>
<feature type="compositionally biased region" description="Polar residues" evidence="1">
    <location>
        <begin position="44"/>
        <end position="60"/>
    </location>
</feature>
<name>A0A9X2AGN7_9BACT</name>
<evidence type="ECO:0000256" key="2">
    <source>
        <dbReference type="SAM" id="SignalP"/>
    </source>
</evidence>
<dbReference type="AlphaFoldDB" id="A0A9X2AGN7"/>
<keyword evidence="4" id="KW-1185">Reference proteome</keyword>
<feature type="compositionally biased region" description="Polar residues" evidence="1">
    <location>
        <begin position="67"/>
        <end position="83"/>
    </location>
</feature>
<evidence type="ECO:0000313" key="3">
    <source>
        <dbReference type="EMBL" id="MCI1189441.1"/>
    </source>
</evidence>